<proteinExistence type="predicted"/>
<dbReference type="CDD" id="cd04221">
    <property type="entry name" value="MauL"/>
    <property type="match status" value="1"/>
</dbReference>
<dbReference type="InterPro" id="IPR034242">
    <property type="entry name" value="MauL"/>
</dbReference>
<evidence type="ECO:0000313" key="1">
    <source>
        <dbReference type="EMBL" id="KAA0694624.1"/>
    </source>
</evidence>
<evidence type="ECO:0000313" key="2">
    <source>
        <dbReference type="Proteomes" id="UP000463138"/>
    </source>
</evidence>
<comment type="caution">
    <text evidence="1">The sequence shown here is derived from an EMBL/GenBank/DDBJ whole genome shotgun (WGS) entry which is preliminary data.</text>
</comment>
<protein>
    <submittedName>
        <fullName evidence="1">Methylamine utilization protein</fullName>
    </submittedName>
</protein>
<dbReference type="OrthoDB" id="9772097at2"/>
<keyword evidence="2" id="KW-1185">Reference proteome</keyword>
<dbReference type="Gene3D" id="2.60.40.420">
    <property type="entry name" value="Cupredoxins - blue copper proteins"/>
    <property type="match status" value="1"/>
</dbReference>
<gene>
    <name evidence="1" type="ORF">DT594_06925</name>
</gene>
<dbReference type="InterPro" id="IPR008972">
    <property type="entry name" value="Cupredoxin"/>
</dbReference>
<dbReference type="Proteomes" id="UP000463138">
    <property type="component" value="Unassembled WGS sequence"/>
</dbReference>
<reference evidence="1 2" key="1">
    <citation type="submission" date="2018-07" db="EMBL/GenBank/DDBJ databases">
        <title>Pseudomonas laoshanensis sp. nov., isolated from soil.</title>
        <authorList>
            <person name="Sun J."/>
            <person name="Yu L."/>
            <person name="Wang M."/>
            <person name="Zhang C."/>
        </authorList>
    </citation>
    <scope>NUCLEOTIDE SEQUENCE [LARGE SCALE GENOMIC DNA]</scope>
    <source>
        <strain evidence="1 2">Y22</strain>
    </source>
</reference>
<dbReference type="SUPFAM" id="SSF49503">
    <property type="entry name" value="Cupredoxins"/>
    <property type="match status" value="1"/>
</dbReference>
<sequence length="207" mass="22186">MAVCLIGLPSSASALKLLDEQGNVLSDVVILVDGVAPKPAAPAVMDQIDMQFQPRVLAVGTGSRVDFPNSDDVRHHVYSFSAAKRFELRLFKGTDAPPVAFEQPGLVVLGCNIHDSMVGYILITDSPWYDVSDAQGQLDASQLPGGNLPVSWWHPSLGEAAPVSLGELDLHLTAQLTLPVASTPVAVEKPLSPLQQRFRKAAEQHAY</sequence>
<dbReference type="AlphaFoldDB" id="A0A7V7KXD0"/>
<organism evidence="1 2">
    <name type="scientific">Halopseudomonas laoshanensis</name>
    <dbReference type="NCBI Taxonomy" id="2268758"/>
    <lineage>
        <taxon>Bacteria</taxon>
        <taxon>Pseudomonadati</taxon>
        <taxon>Pseudomonadota</taxon>
        <taxon>Gammaproteobacteria</taxon>
        <taxon>Pseudomonadales</taxon>
        <taxon>Pseudomonadaceae</taxon>
        <taxon>Halopseudomonas</taxon>
    </lineage>
</organism>
<accession>A0A7V7KXD0</accession>
<dbReference type="EMBL" id="QOVF01000002">
    <property type="protein sequence ID" value="KAA0694624.1"/>
    <property type="molecule type" value="Genomic_DNA"/>
</dbReference>
<name>A0A7V7KXD0_9GAMM</name>